<dbReference type="AlphaFoldDB" id="A0A0D6PMN4"/>
<protein>
    <submittedName>
        <fullName evidence="2">Transposase</fullName>
    </submittedName>
</protein>
<dbReference type="InterPro" id="IPR055247">
    <property type="entry name" value="InsJ-like_HTH"/>
</dbReference>
<sequence length="103" mass="11431">MLALRARIVLAAAEGLTNKEIAMHLNVCAYTAGVCRNRFARDGLDGLYDEPLPGAPRQIGDDEIAPTIRKTLETWPQVAKHWSLRTMAKARGSFTIRFPQPGR</sequence>
<dbReference type="STRING" id="1120923.SAMN02746095_02888"/>
<dbReference type="RefSeq" id="WP_048880465.1">
    <property type="nucleotide sequence ID" value="NZ_BANC01000148.1"/>
</dbReference>
<comment type="caution">
    <text evidence="2">The sequence shown here is derived from an EMBL/GenBank/DDBJ whole genome shotgun (WGS) entry which is preliminary data.</text>
</comment>
<reference evidence="2 3" key="1">
    <citation type="submission" date="2012-11" db="EMBL/GenBank/DDBJ databases">
        <title>Whole genome sequence of Acidocella aminolytica 101 = DSM 11237.</title>
        <authorList>
            <person name="Azuma Y."/>
            <person name="Higashiura N."/>
            <person name="Hirakawa H."/>
            <person name="Matsushita K."/>
        </authorList>
    </citation>
    <scope>NUCLEOTIDE SEQUENCE [LARGE SCALE GENOMIC DNA]</scope>
    <source>
        <strain evidence="3">101 / DSM 11237</strain>
    </source>
</reference>
<evidence type="ECO:0000313" key="3">
    <source>
        <dbReference type="Proteomes" id="UP000032668"/>
    </source>
</evidence>
<dbReference type="Proteomes" id="UP000032668">
    <property type="component" value="Unassembled WGS sequence"/>
</dbReference>
<proteinExistence type="predicted"/>
<name>A0A0D6PMN4_9PROT</name>
<organism evidence="2 3">
    <name type="scientific">Acidocella aminolytica 101 = DSM 11237</name>
    <dbReference type="NCBI Taxonomy" id="1120923"/>
    <lineage>
        <taxon>Bacteria</taxon>
        <taxon>Pseudomonadati</taxon>
        <taxon>Pseudomonadota</taxon>
        <taxon>Alphaproteobacteria</taxon>
        <taxon>Acetobacterales</taxon>
        <taxon>Acidocellaceae</taxon>
        <taxon>Acidocella</taxon>
    </lineage>
</organism>
<feature type="domain" description="Insertion element IS150 protein InsJ-like helix-turn-helix" evidence="1">
    <location>
        <begin position="5"/>
        <end position="56"/>
    </location>
</feature>
<dbReference type="EMBL" id="BANC01000148">
    <property type="protein sequence ID" value="GAN82079.1"/>
    <property type="molecule type" value="Genomic_DNA"/>
</dbReference>
<evidence type="ECO:0000313" key="2">
    <source>
        <dbReference type="EMBL" id="GAN82079.1"/>
    </source>
</evidence>
<dbReference type="OrthoDB" id="2375382at2"/>
<keyword evidence="3" id="KW-1185">Reference proteome</keyword>
<accession>A0A0D6PMN4</accession>
<gene>
    <name evidence="2" type="ORF">Aam_151_005</name>
</gene>
<dbReference type="Pfam" id="PF13518">
    <property type="entry name" value="HTH_28"/>
    <property type="match status" value="1"/>
</dbReference>
<dbReference type="InterPro" id="IPR009057">
    <property type="entry name" value="Homeodomain-like_sf"/>
</dbReference>
<dbReference type="SUPFAM" id="SSF46689">
    <property type="entry name" value="Homeodomain-like"/>
    <property type="match status" value="1"/>
</dbReference>
<evidence type="ECO:0000259" key="1">
    <source>
        <dbReference type="Pfam" id="PF13518"/>
    </source>
</evidence>